<dbReference type="InterPro" id="IPR036179">
    <property type="entry name" value="Ig-like_dom_sf"/>
</dbReference>
<dbReference type="OMA" id="REIRCKF"/>
<dbReference type="InterPro" id="IPR050380">
    <property type="entry name" value="Immune_Resp_Modulators"/>
</dbReference>
<dbReference type="SUPFAM" id="SSF48726">
    <property type="entry name" value="Immunoglobulin"/>
    <property type="match status" value="1"/>
</dbReference>
<dbReference type="Ensembl" id="ENSVKKT00000022550.1">
    <property type="protein sequence ID" value="ENSVKKP00000022004.1"/>
    <property type="gene ID" value="ENSVKKG00000014699.1"/>
</dbReference>
<dbReference type="InterPro" id="IPR013783">
    <property type="entry name" value="Ig-like_fold"/>
</dbReference>
<dbReference type="InterPro" id="IPR007110">
    <property type="entry name" value="Ig-like_dom"/>
</dbReference>
<dbReference type="AlphaFoldDB" id="A0A8D2LH31"/>
<feature type="domain" description="Ig-like" evidence="2">
    <location>
        <begin position="1"/>
        <end position="83"/>
    </location>
</feature>
<reference evidence="3" key="2">
    <citation type="submission" date="2025-09" db="UniProtKB">
        <authorList>
            <consortium name="Ensembl"/>
        </authorList>
    </citation>
    <scope>IDENTIFICATION</scope>
</reference>
<name>A0A8D2LH31_VARKO</name>
<evidence type="ECO:0000256" key="1">
    <source>
        <dbReference type="ARBA" id="ARBA00023319"/>
    </source>
</evidence>
<keyword evidence="1" id="KW-0393">Immunoglobulin domain</keyword>
<evidence type="ECO:0000313" key="4">
    <source>
        <dbReference type="Proteomes" id="UP000694545"/>
    </source>
</evidence>
<reference evidence="3" key="1">
    <citation type="submission" date="2025-08" db="UniProtKB">
        <authorList>
            <consortium name="Ensembl"/>
        </authorList>
    </citation>
    <scope>IDENTIFICATION</scope>
</reference>
<sequence length="97" mass="10639">SDSSQVSMGCLVTGYFPEPVTVQWNSGAISTGIQTFPAVFDSSNSRYTLSSQLTVSASSWKSEKFQCTVEHVASSSTLHREIRCKFCQVFLVCLHPP</sequence>
<dbReference type="Pfam" id="PF07654">
    <property type="entry name" value="C1-set"/>
    <property type="match status" value="1"/>
</dbReference>
<dbReference type="PROSITE" id="PS00290">
    <property type="entry name" value="IG_MHC"/>
    <property type="match status" value="1"/>
</dbReference>
<dbReference type="Proteomes" id="UP000694545">
    <property type="component" value="Unplaced"/>
</dbReference>
<dbReference type="PANTHER" id="PTHR23411">
    <property type="entry name" value="TAPASIN"/>
    <property type="match status" value="1"/>
</dbReference>
<keyword evidence="4" id="KW-1185">Reference proteome</keyword>
<organism evidence="3 4">
    <name type="scientific">Varanus komodoensis</name>
    <name type="common">Komodo dragon</name>
    <dbReference type="NCBI Taxonomy" id="61221"/>
    <lineage>
        <taxon>Eukaryota</taxon>
        <taxon>Metazoa</taxon>
        <taxon>Chordata</taxon>
        <taxon>Craniata</taxon>
        <taxon>Vertebrata</taxon>
        <taxon>Euteleostomi</taxon>
        <taxon>Lepidosauria</taxon>
        <taxon>Squamata</taxon>
        <taxon>Bifurcata</taxon>
        <taxon>Unidentata</taxon>
        <taxon>Episquamata</taxon>
        <taxon>Toxicofera</taxon>
        <taxon>Anguimorpha</taxon>
        <taxon>Paleoanguimorpha</taxon>
        <taxon>Varanoidea</taxon>
        <taxon>Varanidae</taxon>
        <taxon>Varanus</taxon>
    </lineage>
</organism>
<evidence type="ECO:0000259" key="2">
    <source>
        <dbReference type="PROSITE" id="PS50835"/>
    </source>
</evidence>
<protein>
    <recommendedName>
        <fullName evidence="2">Ig-like domain-containing protein</fullName>
    </recommendedName>
</protein>
<dbReference type="InterPro" id="IPR003597">
    <property type="entry name" value="Ig_C1-set"/>
</dbReference>
<dbReference type="InterPro" id="IPR003006">
    <property type="entry name" value="Ig/MHC_CS"/>
</dbReference>
<proteinExistence type="predicted"/>
<accession>A0A8D2LH31</accession>
<evidence type="ECO:0000313" key="3">
    <source>
        <dbReference type="Ensembl" id="ENSVKKP00000022004.1"/>
    </source>
</evidence>
<dbReference type="PROSITE" id="PS50835">
    <property type="entry name" value="IG_LIKE"/>
    <property type="match status" value="1"/>
</dbReference>
<dbReference type="SMART" id="SM00407">
    <property type="entry name" value="IGc1"/>
    <property type="match status" value="1"/>
</dbReference>
<dbReference type="Gene3D" id="2.60.40.10">
    <property type="entry name" value="Immunoglobulins"/>
    <property type="match status" value="1"/>
</dbReference>